<keyword evidence="2" id="KW-0812">Transmembrane</keyword>
<dbReference type="AlphaFoldDB" id="A0A9J6GD57"/>
<feature type="compositionally biased region" description="Low complexity" evidence="1">
    <location>
        <begin position="36"/>
        <end position="47"/>
    </location>
</feature>
<keyword evidence="2" id="KW-1133">Transmembrane helix</keyword>
<dbReference type="EMBL" id="JABSTR010000008">
    <property type="protein sequence ID" value="KAH9376390.1"/>
    <property type="molecule type" value="Genomic_DNA"/>
</dbReference>
<evidence type="ECO:0008006" key="5">
    <source>
        <dbReference type="Google" id="ProtNLM"/>
    </source>
</evidence>
<reference evidence="3 4" key="1">
    <citation type="journal article" date="2020" name="Cell">
        <title>Large-Scale Comparative Analyses of Tick Genomes Elucidate Their Genetic Diversity and Vector Capacities.</title>
        <authorList>
            <consortium name="Tick Genome and Microbiome Consortium (TIGMIC)"/>
            <person name="Jia N."/>
            <person name="Wang J."/>
            <person name="Shi W."/>
            <person name="Du L."/>
            <person name="Sun Y."/>
            <person name="Zhan W."/>
            <person name="Jiang J.F."/>
            <person name="Wang Q."/>
            <person name="Zhang B."/>
            <person name="Ji P."/>
            <person name="Bell-Sakyi L."/>
            <person name="Cui X.M."/>
            <person name="Yuan T.T."/>
            <person name="Jiang B.G."/>
            <person name="Yang W.F."/>
            <person name="Lam T.T."/>
            <person name="Chang Q.C."/>
            <person name="Ding S.J."/>
            <person name="Wang X.J."/>
            <person name="Zhu J.G."/>
            <person name="Ruan X.D."/>
            <person name="Zhao L."/>
            <person name="Wei J.T."/>
            <person name="Ye R.Z."/>
            <person name="Que T.C."/>
            <person name="Du C.H."/>
            <person name="Zhou Y.H."/>
            <person name="Cheng J.X."/>
            <person name="Dai P.F."/>
            <person name="Guo W.B."/>
            <person name="Han X.H."/>
            <person name="Huang E.J."/>
            <person name="Li L.F."/>
            <person name="Wei W."/>
            <person name="Gao Y.C."/>
            <person name="Liu J.Z."/>
            <person name="Shao H.Z."/>
            <person name="Wang X."/>
            <person name="Wang C.C."/>
            <person name="Yang T.C."/>
            <person name="Huo Q.B."/>
            <person name="Li W."/>
            <person name="Chen H.Y."/>
            <person name="Chen S.E."/>
            <person name="Zhou L.G."/>
            <person name="Ni X.B."/>
            <person name="Tian J.H."/>
            <person name="Sheng Y."/>
            <person name="Liu T."/>
            <person name="Pan Y.S."/>
            <person name="Xia L.Y."/>
            <person name="Li J."/>
            <person name="Zhao F."/>
            <person name="Cao W.C."/>
        </authorList>
    </citation>
    <scope>NUCLEOTIDE SEQUENCE [LARGE SCALE GENOMIC DNA]</scope>
    <source>
        <strain evidence="3">HaeL-2018</strain>
    </source>
</reference>
<gene>
    <name evidence="3" type="ORF">HPB48_001335</name>
</gene>
<proteinExistence type="predicted"/>
<protein>
    <recommendedName>
        <fullName evidence="5">Transmembrane protein</fullName>
    </recommendedName>
</protein>
<evidence type="ECO:0000256" key="1">
    <source>
        <dbReference type="SAM" id="MobiDB-lite"/>
    </source>
</evidence>
<accession>A0A9J6GD57</accession>
<evidence type="ECO:0000256" key="2">
    <source>
        <dbReference type="SAM" id="Phobius"/>
    </source>
</evidence>
<keyword evidence="4" id="KW-1185">Reference proteome</keyword>
<organism evidence="3 4">
    <name type="scientific">Haemaphysalis longicornis</name>
    <name type="common">Bush tick</name>
    <dbReference type="NCBI Taxonomy" id="44386"/>
    <lineage>
        <taxon>Eukaryota</taxon>
        <taxon>Metazoa</taxon>
        <taxon>Ecdysozoa</taxon>
        <taxon>Arthropoda</taxon>
        <taxon>Chelicerata</taxon>
        <taxon>Arachnida</taxon>
        <taxon>Acari</taxon>
        <taxon>Parasitiformes</taxon>
        <taxon>Ixodida</taxon>
        <taxon>Ixodoidea</taxon>
        <taxon>Ixodidae</taxon>
        <taxon>Haemaphysalinae</taxon>
        <taxon>Haemaphysalis</taxon>
    </lineage>
</organism>
<keyword evidence="2" id="KW-0472">Membrane</keyword>
<feature type="transmembrane region" description="Helical" evidence="2">
    <location>
        <begin position="121"/>
        <end position="146"/>
    </location>
</feature>
<name>A0A9J6GD57_HAELO</name>
<feature type="region of interest" description="Disordered" evidence="1">
    <location>
        <begin position="151"/>
        <end position="172"/>
    </location>
</feature>
<evidence type="ECO:0000313" key="3">
    <source>
        <dbReference type="EMBL" id="KAH9376390.1"/>
    </source>
</evidence>
<dbReference type="VEuPathDB" id="VectorBase:HLOH_045763"/>
<dbReference type="Proteomes" id="UP000821853">
    <property type="component" value="Unassembled WGS sequence"/>
</dbReference>
<comment type="caution">
    <text evidence="3">The sequence shown here is derived from an EMBL/GenBank/DDBJ whole genome shotgun (WGS) entry which is preliminary data.</text>
</comment>
<feature type="compositionally biased region" description="Polar residues" evidence="1">
    <location>
        <begin position="64"/>
        <end position="82"/>
    </location>
</feature>
<evidence type="ECO:0000313" key="4">
    <source>
        <dbReference type="Proteomes" id="UP000821853"/>
    </source>
</evidence>
<feature type="region of interest" description="Disordered" evidence="1">
    <location>
        <begin position="1"/>
        <end position="101"/>
    </location>
</feature>
<sequence>MAGDVPNLLAETNLIEQARAPVPEPDPQVAPGTAQPVKSPSSPPAKSNLEGSTGATVPEPETAPTANQPPRQPSRLTKSNLQGPPEAPVPEPRPAVDAHTVRTEHNSAPWVALWHDENFRVAACSIVVCVLFTIAVVVFASVFYAAGSAEDDISEPTTDTRKGSTNSTTAATGVEPIAETDKDSTDSTTAAIDVESIGARQGKPAKATSINAPHEQDDAITGDVVASRQYLVNEDDTKQTFVTSLEQSATERNGRSAVAPPRGILANHTSEPIVVAKSGDYTVQRQETTDNSTSFF</sequence>